<dbReference type="SUPFAM" id="SSF51126">
    <property type="entry name" value="Pectin lyase-like"/>
    <property type="match status" value="1"/>
</dbReference>
<protein>
    <recommendedName>
        <fullName evidence="1">F5/8 type C domain-containing protein</fullName>
    </recommendedName>
</protein>
<dbReference type="PROSITE" id="PS50022">
    <property type="entry name" value="FA58C_3"/>
    <property type="match status" value="1"/>
</dbReference>
<dbReference type="Gene3D" id="2.160.20.10">
    <property type="entry name" value="Single-stranded right-handed beta-helix, Pectin lyase-like"/>
    <property type="match status" value="2"/>
</dbReference>
<dbReference type="SUPFAM" id="SSF49785">
    <property type="entry name" value="Galactose-binding domain-like"/>
    <property type="match status" value="1"/>
</dbReference>
<dbReference type="InterPro" id="IPR000421">
    <property type="entry name" value="FA58C"/>
</dbReference>
<dbReference type="STRING" id="915059.NH26_23280"/>
<dbReference type="Gene3D" id="2.60.120.260">
    <property type="entry name" value="Galactose-binding domain-like"/>
    <property type="match status" value="1"/>
</dbReference>
<dbReference type="InterPro" id="IPR012334">
    <property type="entry name" value="Pectin_lyas_fold"/>
</dbReference>
<dbReference type="OrthoDB" id="188639at2"/>
<sequence length="648" mass="73747">MMIYRIIFLQLLCTLSVYGQKEARSWVEFAAQKEKGQLSFTSLNDYSYSGYHFSEKPIPDVSQWKQLDVTQFGAEPNDQLFDDDGIRAAIQAAIESDQPTVVYFPAGKYLVSDTNNADQPFIINGSNIVLKGAGSGVGGTEIFTDKTTETTSYPYRFQFEADKTNQQKVIATIEKRINKGAFTIEVKDGSQLAEGQTVELYHSGVGNLEANAPGLQYKDIWKIKNRGITVVEKHRIISIKGNQITFKNPVQYTITADISGAELREYTTIEEVGIEDILFTSGWKNRSEIYKHHDSKLVDYAYRAIKFDHVQNGWIRNCEIRDWNECLQIDHSIGVTVKNLTIAGKQGHTSYYARYSYGVLFENCEDKVPIGFNHAGGQGHGPGMRWSTVNTVFLNCKMMKHQSVDCHGYHPYSNLLDNVSGGSFYNNGGAENSYPQSGPYMTFWNFIHEGNFSKKVFDFWDPINRKNNTYMQPNFIGFQSPNQNITLKNTGFEELTGEEAYPKSLFNAQLQLRLYGGYMSGSSSNSTAIFANDKKEETYWASQSNKESDWLMLDMGNDQSINEVIIDERTDLIRHWEIEVLIEGNWQRVVSGNKVGARKVVTFNPVSTRKIKFKMENKRRKSEDDSIKINGFEVKFKAKDTLKKRENK</sequence>
<keyword evidence="3" id="KW-1185">Reference proteome</keyword>
<dbReference type="Pfam" id="PF12708">
    <property type="entry name" value="Pect-lyase_RHGA_epim"/>
    <property type="match status" value="1"/>
</dbReference>
<comment type="caution">
    <text evidence="2">The sequence shown here is derived from an EMBL/GenBank/DDBJ whole genome shotgun (WGS) entry which is preliminary data.</text>
</comment>
<name>A0A1S1YUF5_FLAPC</name>
<proteinExistence type="predicted"/>
<feature type="domain" description="F5/8 type C" evidence="1">
    <location>
        <begin position="498"/>
        <end position="632"/>
    </location>
</feature>
<dbReference type="AlphaFoldDB" id="A0A1S1YUF5"/>
<gene>
    <name evidence="2" type="ORF">NH26_23280</name>
</gene>
<reference evidence="2 3" key="1">
    <citation type="journal article" date="2012" name="Int. J. Syst. Evol. Microbiol.">
        <title>Flammeovirga pacifica sp. nov., isolated from deep-sea sediment.</title>
        <authorList>
            <person name="Xu H."/>
            <person name="Fu Y."/>
            <person name="Yang N."/>
            <person name="Ding Z."/>
            <person name="Lai Q."/>
            <person name="Zeng R."/>
        </authorList>
    </citation>
    <scope>NUCLEOTIDE SEQUENCE [LARGE SCALE GENOMIC DNA]</scope>
    <source>
        <strain evidence="3">DSM 24597 / LMG 26175 / WPAGA1</strain>
    </source>
</reference>
<dbReference type="Proteomes" id="UP000179797">
    <property type="component" value="Unassembled WGS sequence"/>
</dbReference>
<dbReference type="Pfam" id="PF16315">
    <property type="entry name" value="DUF4955"/>
    <property type="match status" value="1"/>
</dbReference>
<dbReference type="RefSeq" id="WP_052431678.1">
    <property type="nucleotide sequence ID" value="NZ_JRYR02000002.1"/>
</dbReference>
<dbReference type="EMBL" id="JRYR02000002">
    <property type="protein sequence ID" value="OHX64503.1"/>
    <property type="molecule type" value="Genomic_DNA"/>
</dbReference>
<dbReference type="InterPro" id="IPR024535">
    <property type="entry name" value="RHGA/B-epi-like_pectate_lyase"/>
</dbReference>
<dbReference type="InterPro" id="IPR011050">
    <property type="entry name" value="Pectin_lyase_fold/virulence"/>
</dbReference>
<evidence type="ECO:0000313" key="2">
    <source>
        <dbReference type="EMBL" id="OHX64503.1"/>
    </source>
</evidence>
<evidence type="ECO:0000313" key="3">
    <source>
        <dbReference type="Proteomes" id="UP000179797"/>
    </source>
</evidence>
<dbReference type="Pfam" id="PF00754">
    <property type="entry name" value="F5_F8_type_C"/>
    <property type="match status" value="1"/>
</dbReference>
<organism evidence="2 3">
    <name type="scientific">Flammeovirga pacifica</name>
    <dbReference type="NCBI Taxonomy" id="915059"/>
    <lineage>
        <taxon>Bacteria</taxon>
        <taxon>Pseudomonadati</taxon>
        <taxon>Bacteroidota</taxon>
        <taxon>Cytophagia</taxon>
        <taxon>Cytophagales</taxon>
        <taxon>Flammeovirgaceae</taxon>
        <taxon>Flammeovirga</taxon>
    </lineage>
</organism>
<dbReference type="InterPro" id="IPR032532">
    <property type="entry name" value="DUF4955"/>
</dbReference>
<accession>A0A1S1YUF5</accession>
<evidence type="ECO:0000259" key="1">
    <source>
        <dbReference type="PROSITE" id="PS50022"/>
    </source>
</evidence>
<dbReference type="InterPro" id="IPR008979">
    <property type="entry name" value="Galactose-bd-like_sf"/>
</dbReference>